<feature type="compositionally biased region" description="Polar residues" evidence="1">
    <location>
        <begin position="122"/>
        <end position="131"/>
    </location>
</feature>
<evidence type="ECO:0000313" key="3">
    <source>
        <dbReference type="EMBL" id="CEL67939.1"/>
    </source>
</evidence>
<gene>
    <name evidence="3" type="ORF">BN1204_037230</name>
</gene>
<protein>
    <submittedName>
        <fullName evidence="3">Uncharacterized protein</fullName>
    </submittedName>
</protein>
<organism evidence="3">
    <name type="scientific">Neospora caninum (strain Liverpool)</name>
    <dbReference type="NCBI Taxonomy" id="572307"/>
    <lineage>
        <taxon>Eukaryota</taxon>
        <taxon>Sar</taxon>
        <taxon>Alveolata</taxon>
        <taxon>Apicomplexa</taxon>
        <taxon>Conoidasida</taxon>
        <taxon>Coccidia</taxon>
        <taxon>Eucoccidiorida</taxon>
        <taxon>Eimeriorina</taxon>
        <taxon>Sarcocystidae</taxon>
        <taxon>Neospora</taxon>
    </lineage>
</organism>
<feature type="region of interest" description="Disordered" evidence="1">
    <location>
        <begin position="197"/>
        <end position="240"/>
    </location>
</feature>
<feature type="compositionally biased region" description="Polar residues" evidence="1">
    <location>
        <begin position="60"/>
        <end position="75"/>
    </location>
</feature>
<feature type="compositionally biased region" description="Basic and acidic residues" evidence="1">
    <location>
        <begin position="202"/>
        <end position="211"/>
    </location>
</feature>
<dbReference type="EMBL" id="LN714483">
    <property type="protein sequence ID" value="CEL67939.1"/>
    <property type="molecule type" value="Genomic_DNA"/>
</dbReference>
<name>A0A0F7UDL0_NEOCL</name>
<feature type="region of interest" description="Disordered" evidence="1">
    <location>
        <begin position="40"/>
        <end position="83"/>
    </location>
</feature>
<feature type="signal peptide" evidence="2">
    <location>
        <begin position="1"/>
        <end position="24"/>
    </location>
</feature>
<sequence length="304" mass="32507">MRNLQAIVSCSLCLGIALFSRSEASRLKGRHMYPIAEDQAEASEAADEGLVADKDKAASQPYSVESTDGVQNTYSHGLDDHHIEPVSESDDVLLAPESVPEGIGSEVEKIEQVKADEEAQTPAPNEQTAEYTATEDGKAAASGAVATPGPEEEEAVPEGGAPEAAAPEAASAPTAKGVNIVNNNCCGSFRQISHSNRNAGWHSHEEGRFVQEDGDDVEDEAEGSEDEEEEREADIDDAEEQYIEKKEEVAAKNPKALAKPLSREEARKMLMTYGESLESVVNSIVSTHSGVRDVLGTESRKGKK</sequence>
<keyword evidence="2" id="KW-0732">Signal</keyword>
<evidence type="ECO:0000256" key="1">
    <source>
        <dbReference type="SAM" id="MobiDB-lite"/>
    </source>
</evidence>
<dbReference type="AlphaFoldDB" id="A0A0F7UDL0"/>
<accession>A0A0F7UDL0</accession>
<evidence type="ECO:0000256" key="2">
    <source>
        <dbReference type="SAM" id="SignalP"/>
    </source>
</evidence>
<feature type="chain" id="PRO_5002523180" evidence="2">
    <location>
        <begin position="25"/>
        <end position="304"/>
    </location>
</feature>
<reference evidence="3" key="1">
    <citation type="journal article" date="2015" name="PLoS ONE">
        <title>Comprehensive Evaluation of Toxoplasma gondii VEG and Neospora caninum LIV Genomes with Tachyzoite Stage Transcriptome and Proteome Defines Novel Transcript Features.</title>
        <authorList>
            <person name="Ramaprasad A."/>
            <person name="Mourier T."/>
            <person name="Naeem R."/>
            <person name="Malas T.B."/>
            <person name="Moussa E."/>
            <person name="Panigrahi A."/>
            <person name="Vermont S.J."/>
            <person name="Otto T.D."/>
            <person name="Wastling J."/>
            <person name="Pain A."/>
        </authorList>
    </citation>
    <scope>NUCLEOTIDE SEQUENCE</scope>
    <source>
        <strain evidence="3">Liverpool</strain>
    </source>
</reference>
<feature type="compositionally biased region" description="Low complexity" evidence="1">
    <location>
        <begin position="157"/>
        <end position="173"/>
    </location>
</feature>
<proteinExistence type="predicted"/>
<feature type="region of interest" description="Disordered" evidence="1">
    <location>
        <begin position="114"/>
        <end position="173"/>
    </location>
</feature>
<feature type="compositionally biased region" description="Acidic residues" evidence="1">
    <location>
        <begin position="212"/>
        <end position="240"/>
    </location>
</feature>